<evidence type="ECO:0000313" key="10">
    <source>
        <dbReference type="Proteomes" id="UP000505345"/>
    </source>
</evidence>
<protein>
    <submittedName>
        <fullName evidence="9">dCMP_deaminase</fullName>
    </submittedName>
</protein>
<organism evidence="9 10">
    <name type="scientific">uncultured phage_MedDCM-OCT-S28-C10</name>
    <dbReference type="NCBI Taxonomy" id="2741077"/>
    <lineage>
        <taxon>Viruses</taxon>
        <taxon>Duplodnaviria</taxon>
        <taxon>Heunggongvirae</taxon>
        <taxon>Uroviricota</taxon>
        <taxon>Caudoviricetes</taxon>
        <taxon>Autographivirales</taxon>
        <taxon>Votkovvirus</taxon>
        <taxon>Votkovvirus S28C10</taxon>
    </lineage>
</organism>
<evidence type="ECO:0000256" key="7">
    <source>
        <dbReference type="PIRSR" id="PIRSR006019-2"/>
    </source>
</evidence>
<dbReference type="InterPro" id="IPR035105">
    <property type="entry name" value="Deoxycytidylate_deaminase_dom"/>
</dbReference>
<evidence type="ECO:0000256" key="3">
    <source>
        <dbReference type="ARBA" id="ARBA00022723"/>
    </source>
</evidence>
<dbReference type="InterPro" id="IPR015517">
    <property type="entry name" value="dCMP_deaminase-rel"/>
</dbReference>
<feature type="active site" description="Proton donor" evidence="6">
    <location>
        <position position="79"/>
    </location>
</feature>
<evidence type="ECO:0000256" key="6">
    <source>
        <dbReference type="PIRSR" id="PIRSR006019-1"/>
    </source>
</evidence>
<dbReference type="KEGG" id="vg:55412611"/>
<dbReference type="InterPro" id="IPR016193">
    <property type="entry name" value="Cytidine_deaminase-like"/>
</dbReference>
<dbReference type="GO" id="GO:0006220">
    <property type="term" value="P:pyrimidine nucleotide metabolic process"/>
    <property type="evidence" value="ECO:0007669"/>
    <property type="project" value="InterPro"/>
</dbReference>
<comment type="cofactor">
    <cofactor evidence="1 7">
        <name>Zn(2+)</name>
        <dbReference type="ChEBI" id="CHEBI:29105"/>
    </cofactor>
</comment>
<reference evidence="9 10" key="1">
    <citation type="journal article" date="2013" name="PLoS Genet.">
        <title>Expanding the Marine Virosphere Using Metagenomics.</title>
        <authorList>
            <person name="Mizuno C.M."/>
            <person name="Rodriguez-Valera F."/>
            <person name="Kimes N.E."/>
            <person name="Ghai R."/>
        </authorList>
    </citation>
    <scope>NUCLEOTIDE SEQUENCE [LARGE SCALE GENOMIC DNA]</scope>
    <source>
        <strain evidence="9">UvMED-CGR-C62A-MedDCM-OCT-S28-C10</strain>
    </source>
</reference>
<accession>A0A6S4PCM3</accession>
<dbReference type="InterPro" id="IPR002125">
    <property type="entry name" value="CMP_dCMP_dom"/>
</dbReference>
<dbReference type="GO" id="GO:0004132">
    <property type="term" value="F:dCMP deaminase activity"/>
    <property type="evidence" value="ECO:0007669"/>
    <property type="project" value="InterPro"/>
</dbReference>
<feature type="binding site" evidence="7">
    <location>
        <position position="77"/>
    </location>
    <ligand>
        <name>Zn(2+)</name>
        <dbReference type="ChEBI" id="CHEBI:29105"/>
        <note>catalytic</note>
    </ligand>
</feature>
<dbReference type="Gene3D" id="3.40.140.10">
    <property type="entry name" value="Cytidine Deaminase, domain 2"/>
    <property type="match status" value="1"/>
</dbReference>
<dbReference type="Proteomes" id="UP000505345">
    <property type="component" value="Segment"/>
</dbReference>
<dbReference type="PIRSF" id="PIRSF006019">
    <property type="entry name" value="dCMP_deaminase"/>
    <property type="match status" value="1"/>
</dbReference>
<keyword evidence="5 7" id="KW-0862">Zinc</keyword>
<evidence type="ECO:0000256" key="4">
    <source>
        <dbReference type="ARBA" id="ARBA00022801"/>
    </source>
</evidence>
<dbReference type="RefSeq" id="YP_009778145.1">
    <property type="nucleotide sequence ID" value="NC_047711.1"/>
</dbReference>
<dbReference type="EMBL" id="AP013540">
    <property type="protein sequence ID" value="BAQ94087.1"/>
    <property type="molecule type" value="Genomic_DNA"/>
</dbReference>
<evidence type="ECO:0000256" key="1">
    <source>
        <dbReference type="ARBA" id="ARBA00001947"/>
    </source>
</evidence>
<sequence length="146" mass="16278">MSRINKTTYFLKLATIVALRSTCARRQVGCVLVDKYNHIIATGYNGVASGQSHCIEKNCPGAKYASGKGLDKCEAIHAEQNAILQCKDVNSIVSCYVTVAPCITCTKLLMNTSCKEIVFLEEYPNSGKKLWNKYWYKYNDLSGTFK</sequence>
<dbReference type="InterPro" id="IPR016473">
    <property type="entry name" value="dCMP_deaminase"/>
</dbReference>
<dbReference type="GeneID" id="55412611"/>
<dbReference type="SUPFAM" id="SSF53927">
    <property type="entry name" value="Cytidine deaminase-like"/>
    <property type="match status" value="1"/>
</dbReference>
<feature type="domain" description="CMP/dCMP-type deaminase" evidence="8">
    <location>
        <begin position="5"/>
        <end position="130"/>
    </location>
</feature>
<evidence type="ECO:0000256" key="5">
    <source>
        <dbReference type="ARBA" id="ARBA00022833"/>
    </source>
</evidence>
<name>A0A6S4PCM3_9CAUD</name>
<dbReference type="InterPro" id="IPR016192">
    <property type="entry name" value="APOBEC/CMP_deaminase_Zn-bd"/>
</dbReference>
<dbReference type="PANTHER" id="PTHR11086">
    <property type="entry name" value="DEOXYCYTIDYLATE DEAMINASE-RELATED"/>
    <property type="match status" value="1"/>
</dbReference>
<feature type="binding site" evidence="7">
    <location>
        <position position="105"/>
    </location>
    <ligand>
        <name>Zn(2+)</name>
        <dbReference type="ChEBI" id="CHEBI:29105"/>
        <note>catalytic</note>
    </ligand>
</feature>
<proteinExistence type="inferred from homology"/>
<dbReference type="GO" id="GO:0008270">
    <property type="term" value="F:zinc ion binding"/>
    <property type="evidence" value="ECO:0007669"/>
    <property type="project" value="InterPro"/>
</dbReference>
<keyword evidence="3 7" id="KW-0479">Metal-binding</keyword>
<dbReference type="PANTHER" id="PTHR11086:SF18">
    <property type="entry name" value="DEOXYCYTIDYLATE DEAMINASE"/>
    <property type="match status" value="1"/>
</dbReference>
<dbReference type="CDD" id="cd01286">
    <property type="entry name" value="deoxycytidylate_deaminase"/>
    <property type="match status" value="1"/>
</dbReference>
<feature type="binding site" evidence="7">
    <location>
        <position position="102"/>
    </location>
    <ligand>
        <name>Zn(2+)</name>
        <dbReference type="ChEBI" id="CHEBI:29105"/>
        <note>catalytic</note>
    </ligand>
</feature>
<keyword evidence="10" id="KW-1185">Reference proteome</keyword>
<dbReference type="Pfam" id="PF00383">
    <property type="entry name" value="dCMP_cyt_deam_1"/>
    <property type="match status" value="1"/>
</dbReference>
<comment type="similarity">
    <text evidence="2">Belongs to the cytidine and deoxycytidylate deaminase family.</text>
</comment>
<evidence type="ECO:0000313" key="9">
    <source>
        <dbReference type="EMBL" id="BAQ94087.1"/>
    </source>
</evidence>
<evidence type="ECO:0000256" key="2">
    <source>
        <dbReference type="ARBA" id="ARBA00006576"/>
    </source>
</evidence>
<dbReference type="PROSITE" id="PS00903">
    <property type="entry name" value="CYT_DCMP_DEAMINASES_1"/>
    <property type="match status" value="1"/>
</dbReference>
<keyword evidence="4" id="KW-0378">Hydrolase</keyword>
<dbReference type="PROSITE" id="PS51747">
    <property type="entry name" value="CYT_DCMP_DEAMINASES_2"/>
    <property type="match status" value="1"/>
</dbReference>
<evidence type="ECO:0000259" key="8">
    <source>
        <dbReference type="PROSITE" id="PS51747"/>
    </source>
</evidence>